<feature type="domain" description="WSC" evidence="3">
    <location>
        <begin position="39"/>
        <end position="130"/>
    </location>
</feature>
<dbReference type="SMART" id="SM00321">
    <property type="entry name" value="WSC"/>
    <property type="match status" value="5"/>
</dbReference>
<feature type="chain" id="PRO_5020727839" evidence="2">
    <location>
        <begin position="20"/>
        <end position="1408"/>
    </location>
</feature>
<feature type="domain" description="WSC" evidence="3">
    <location>
        <begin position="143"/>
        <end position="237"/>
    </location>
</feature>
<dbReference type="Pfam" id="PF01822">
    <property type="entry name" value="WSC"/>
    <property type="match status" value="5"/>
</dbReference>
<sequence length="1408" mass="148559">MRATQLSFVFVSTLSLANAAAYPPSVYRRAPPPANLAHGYAYKGCYIDVGRTINEAATGNAQMTNEACVEYCFNKGFSYAGTEWYNECYCGNTLAKGGILANEADCTTPCSGNAAQSCGGPNRLSLYQTSLITGPSVNPGVGDWSSIGCYSEGTTGRTLTYGVGGIPGGQMTVALCTAACANANFILAGVEYSGECYCGNSFANGGAPAVDGCNMLCNGNASEYCGGPNRLNVYDFKHQYLPLTTSASTPAATGLPAPDAVGSSSTVVTSSSAAASTPSTVVTSSSAAASTPSVLSQPATVGTWKWYGCQTEATGTRALNAKTFASDDMTLEKCAAFCTGNTFFGLEYSRECWCGNNFAAGSVPVPGTQCSMKCMGNQFQYCGEGNRLSVYTIGQDTQPSSAAPTAAATTTAAVPVASNLPTGWKDQGCWVDNLNGRILPNQRQDDPAMTLSSCAQACASAGYTVAGAEYHTQCFCGNAIYFGGALASDPTTCNTACGGKPSEMCGGPNRMTIMSLGTPQTFQPPVPQKSGFNGSWTYQGCLSYENAQRPFKWQVLFPGINNAGLCLDRCAAFGYPAAGLEYGEECYCGDPANIATAPQKVNFVDESQCNIVCPGNQSSICGGGARLSTYFWTGTTPLYSWTFGTDELTAGSYELLIGSLSIPLMTMETITGKVTFLEKFGTGPPNSTGAYELDLSLVPDISKAWREMHVKTDIFCSAGITLPDKAGRQLTLGGWSGDSTYGVRLYWPDGTPGTPGKNDWHEDVQNLRMQDGRWYPSSMIMANGSIFIIGGEEGANGQAVPTIEVMPFTGSKPLTMDWLARTDPNNLYPFVAVLPSEDIFVAYWNEARILDKVTFDTKAVLPNIPGSVNNPLAGRTYPLEGTGVLLPQHAPYTDPLGVLICGGSTEGPGFALDNCVSIEPEGANPNWVLERMPSARVISCIAPLPDGTYLINNGAQQGVAGFGLATNPNKNALLYDPAKPIGQRITVMANTTIARMYHSESITLLDGRVLVTGSDPEDGVNPQEYRVEVFNPPYLTSKKVRPTFTLANTDWEHGQPYTFSLGHAPVNGKIQVSLLGAVTSTHGNSLGARTIFPDVSCGPTQCTVTAPPSAGVAPPGWYQFFVLDGGIPAVGVYVRIGGDPAKLGEWPKVAGFDTPATKSEISTTPGRLITLGYETDAVAYPSVGAEPPTKGMHDDAAVVRTALEELAGCGRRIVLVAHSYGGFVGAEAARGLGFEQRAQEGKTGGIVMFAYLAAFVGQKGQSIQGLTGDVHPPVDESRECNPPPPGVLIPYLSQDGRAHVVTPTEAFYGDVAPEARDRAIGLLRQQTTVSFEGALTYEPWRDMACMYVGCEDDGAVPFFLQEQMQQQLGPAAVKLRMKTSHSPFLSRVTETADWIETAAGTGREAVGA</sequence>
<dbReference type="SUPFAM" id="SSF50965">
    <property type="entry name" value="Galactose oxidase, central domain"/>
    <property type="match status" value="1"/>
</dbReference>
<reference evidence="4 5" key="1">
    <citation type="journal article" date="2019" name="PLoS ONE">
        <title>Comparative genome analysis indicates high evolutionary potential of pathogenicity genes in Colletotrichum tanaceti.</title>
        <authorList>
            <person name="Lelwala R.V."/>
            <person name="Korhonen P.K."/>
            <person name="Young N.D."/>
            <person name="Scott J.B."/>
            <person name="Ades P.A."/>
            <person name="Gasser R.B."/>
            <person name="Taylor P.W.J."/>
        </authorList>
    </citation>
    <scope>NUCLEOTIDE SEQUENCE [LARGE SCALE GENOMIC DNA]</scope>
    <source>
        <strain evidence="4">BRIP57314</strain>
    </source>
</reference>
<comment type="caution">
    <text evidence="4">The sequence shown here is derived from an EMBL/GenBank/DDBJ whole genome shotgun (WGS) entry which is preliminary data.</text>
</comment>
<dbReference type="Gene3D" id="2.130.10.80">
    <property type="entry name" value="Galactose oxidase/kelch, beta-propeller"/>
    <property type="match status" value="1"/>
</dbReference>
<dbReference type="SUPFAM" id="SSF81296">
    <property type="entry name" value="E set domains"/>
    <property type="match status" value="1"/>
</dbReference>
<dbReference type="EMBL" id="PJEX01000259">
    <property type="protein sequence ID" value="TKW52127.1"/>
    <property type="molecule type" value="Genomic_DNA"/>
</dbReference>
<dbReference type="InterPro" id="IPR013783">
    <property type="entry name" value="Ig-like_fold"/>
</dbReference>
<gene>
    <name evidence="4" type="ORF">CTA1_7710</name>
</gene>
<dbReference type="PROSITE" id="PS51212">
    <property type="entry name" value="WSC"/>
    <property type="match status" value="5"/>
</dbReference>
<evidence type="ECO:0000256" key="1">
    <source>
        <dbReference type="ARBA" id="ARBA00022729"/>
    </source>
</evidence>
<dbReference type="InterPro" id="IPR015202">
    <property type="entry name" value="GO-like_E_set"/>
</dbReference>
<evidence type="ECO:0000313" key="4">
    <source>
        <dbReference type="EMBL" id="TKW52127.1"/>
    </source>
</evidence>
<dbReference type="InterPro" id="IPR029058">
    <property type="entry name" value="AB_hydrolase_fold"/>
</dbReference>
<evidence type="ECO:0000256" key="2">
    <source>
        <dbReference type="SAM" id="SignalP"/>
    </source>
</evidence>
<dbReference type="InterPro" id="IPR009880">
    <property type="entry name" value="Glyoxal_oxidase_N"/>
</dbReference>
<dbReference type="CDD" id="cd02851">
    <property type="entry name" value="E_set_GO_C"/>
    <property type="match status" value="1"/>
</dbReference>
<keyword evidence="5" id="KW-1185">Reference proteome</keyword>
<dbReference type="Proteomes" id="UP000310108">
    <property type="component" value="Unassembled WGS sequence"/>
</dbReference>
<dbReference type="Gene3D" id="2.60.40.10">
    <property type="entry name" value="Immunoglobulins"/>
    <property type="match status" value="1"/>
</dbReference>
<feature type="signal peptide" evidence="2">
    <location>
        <begin position="1"/>
        <end position="19"/>
    </location>
</feature>
<dbReference type="InterPro" id="IPR000073">
    <property type="entry name" value="AB_hydrolase_1"/>
</dbReference>
<organism evidence="4 5">
    <name type="scientific">Colletotrichum tanaceti</name>
    <dbReference type="NCBI Taxonomy" id="1306861"/>
    <lineage>
        <taxon>Eukaryota</taxon>
        <taxon>Fungi</taxon>
        <taxon>Dikarya</taxon>
        <taxon>Ascomycota</taxon>
        <taxon>Pezizomycotina</taxon>
        <taxon>Sordariomycetes</taxon>
        <taxon>Hypocreomycetidae</taxon>
        <taxon>Glomerellales</taxon>
        <taxon>Glomerellaceae</taxon>
        <taxon>Colletotrichum</taxon>
        <taxon>Colletotrichum destructivum species complex</taxon>
    </lineage>
</organism>
<protein>
    <submittedName>
        <fullName evidence="4">WSC domain-containing protein</fullName>
    </submittedName>
</protein>
<dbReference type="PANTHER" id="PTHR32208">
    <property type="entry name" value="SECRETED PROTEIN-RELATED"/>
    <property type="match status" value="1"/>
</dbReference>
<dbReference type="SUPFAM" id="SSF53474">
    <property type="entry name" value="alpha/beta-Hydrolases"/>
    <property type="match status" value="1"/>
</dbReference>
<feature type="domain" description="WSC" evidence="3">
    <location>
        <begin position="303"/>
        <end position="394"/>
    </location>
</feature>
<proteinExistence type="predicted"/>
<dbReference type="STRING" id="1306861.A0A4U6XE31"/>
<dbReference type="Pfam" id="PF07250">
    <property type="entry name" value="Glyoxal_oxid_N"/>
    <property type="match status" value="1"/>
</dbReference>
<accession>A0A4U6XE31</accession>
<dbReference type="InterPro" id="IPR011043">
    <property type="entry name" value="Gal_Oxase/kelch_b-propeller"/>
</dbReference>
<evidence type="ECO:0000259" key="3">
    <source>
        <dbReference type="PROSITE" id="PS51212"/>
    </source>
</evidence>
<keyword evidence="1 2" id="KW-0732">Signal</keyword>
<dbReference type="Gene3D" id="3.40.50.1820">
    <property type="entry name" value="alpha/beta hydrolase"/>
    <property type="match status" value="1"/>
</dbReference>
<name>A0A4U6XE31_9PEZI</name>
<evidence type="ECO:0000313" key="5">
    <source>
        <dbReference type="Proteomes" id="UP000310108"/>
    </source>
</evidence>
<dbReference type="PANTHER" id="PTHR32208:SF105">
    <property type="entry name" value="COPPER RADICAL OXIDASE"/>
    <property type="match status" value="1"/>
</dbReference>
<dbReference type="InterPro" id="IPR002889">
    <property type="entry name" value="WSC_carb-bd"/>
</dbReference>
<feature type="domain" description="WSC" evidence="3">
    <location>
        <begin position="535"/>
        <end position="633"/>
    </location>
</feature>
<feature type="domain" description="WSC" evidence="3">
    <location>
        <begin position="423"/>
        <end position="517"/>
    </location>
</feature>
<dbReference type="Pfam" id="PF12697">
    <property type="entry name" value="Abhydrolase_6"/>
    <property type="match status" value="1"/>
</dbReference>
<dbReference type="InterPro" id="IPR014756">
    <property type="entry name" value="Ig_E-set"/>
</dbReference>
<dbReference type="InterPro" id="IPR037293">
    <property type="entry name" value="Gal_Oxidase_central_sf"/>
</dbReference>
<dbReference type="Pfam" id="PF09118">
    <property type="entry name" value="GO-like_E_set"/>
    <property type="match status" value="1"/>
</dbReference>